<name>A0ABW3Y9U8_9ACTN</name>
<dbReference type="RefSeq" id="WP_377566368.1">
    <property type="nucleotide sequence ID" value="NZ_JBHTMP010000002.1"/>
</dbReference>
<protein>
    <submittedName>
        <fullName evidence="1">Uncharacterized protein</fullName>
    </submittedName>
</protein>
<gene>
    <name evidence="1" type="ORF">ACFQ4H_02290</name>
</gene>
<comment type="caution">
    <text evidence="1">The sequence shown here is derived from an EMBL/GenBank/DDBJ whole genome shotgun (WGS) entry which is preliminary data.</text>
</comment>
<evidence type="ECO:0000313" key="2">
    <source>
        <dbReference type="Proteomes" id="UP001597260"/>
    </source>
</evidence>
<proteinExistence type="predicted"/>
<dbReference type="EMBL" id="JBHTMP010000002">
    <property type="protein sequence ID" value="MFD1319913.1"/>
    <property type="molecule type" value="Genomic_DNA"/>
</dbReference>
<sequence length="80" mass="9116">MADRLTDQECEQLFASYRHTSFQLESGGGRHRKRETVRHVLAGEPINLLLDTVEPAVGNRFSQRGSANWGTEIDVYWDVP</sequence>
<reference evidence="2" key="1">
    <citation type="journal article" date="2019" name="Int. J. Syst. Evol. Microbiol.">
        <title>The Global Catalogue of Microorganisms (GCM) 10K type strain sequencing project: providing services to taxonomists for standard genome sequencing and annotation.</title>
        <authorList>
            <consortium name="The Broad Institute Genomics Platform"/>
            <consortium name="The Broad Institute Genome Sequencing Center for Infectious Disease"/>
            <person name="Wu L."/>
            <person name="Ma J."/>
        </authorList>
    </citation>
    <scope>NUCLEOTIDE SEQUENCE [LARGE SCALE GENOMIC DNA]</scope>
    <source>
        <strain evidence="2">JCM 31037</strain>
    </source>
</reference>
<dbReference type="Proteomes" id="UP001597260">
    <property type="component" value="Unassembled WGS sequence"/>
</dbReference>
<organism evidence="1 2">
    <name type="scientific">Micromonospora sonneratiae</name>
    <dbReference type="NCBI Taxonomy" id="1184706"/>
    <lineage>
        <taxon>Bacteria</taxon>
        <taxon>Bacillati</taxon>
        <taxon>Actinomycetota</taxon>
        <taxon>Actinomycetes</taxon>
        <taxon>Micromonosporales</taxon>
        <taxon>Micromonosporaceae</taxon>
        <taxon>Micromonospora</taxon>
    </lineage>
</organism>
<keyword evidence="2" id="KW-1185">Reference proteome</keyword>
<accession>A0ABW3Y9U8</accession>
<evidence type="ECO:0000313" key="1">
    <source>
        <dbReference type="EMBL" id="MFD1319913.1"/>
    </source>
</evidence>